<proteinExistence type="inferred from homology"/>
<dbReference type="EMBL" id="BAAALG010000013">
    <property type="protein sequence ID" value="GAA1111899.1"/>
    <property type="molecule type" value="Genomic_DNA"/>
</dbReference>
<comment type="caution">
    <text evidence="3">The sequence shown here is derived from an EMBL/GenBank/DDBJ whole genome shotgun (WGS) entry which is preliminary data.</text>
</comment>
<dbReference type="Proteomes" id="UP001501581">
    <property type="component" value="Unassembled WGS sequence"/>
</dbReference>
<evidence type="ECO:0000313" key="3">
    <source>
        <dbReference type="EMBL" id="GAA1111899.1"/>
    </source>
</evidence>
<name>A0ABP4EJ78_9ACTN</name>
<sequence length="227" mass="24101">MSLLLEVEVRQVRDVVGAVEGGADRLLLTTATGLSPDLKQTLAVIRESSVPVRVVLRLNDSRTTTGGEFARLSGLIGEYVALGAEGVMFGFLDAELGIDLQVCGGLAEANPGVPWTFSDAIDDCLETSRAWRELRQLPGCDAVFASGSPRGLGVGYDELLELAQADPAAAAVLLPGRGLVAEQVPWLVRAGVRQFHVGVQARPSGSYRADVDAGHVRSWRLLLDGVR</sequence>
<dbReference type="Gene3D" id="3.20.20.380">
    <property type="entry name" value="Copper homeostasis (CutC) domain"/>
    <property type="match status" value="1"/>
</dbReference>
<reference evidence="4" key="1">
    <citation type="journal article" date="2019" name="Int. J. Syst. Evol. Microbiol.">
        <title>The Global Catalogue of Microorganisms (GCM) 10K type strain sequencing project: providing services to taxonomists for standard genome sequencing and annotation.</title>
        <authorList>
            <consortium name="The Broad Institute Genomics Platform"/>
            <consortium name="The Broad Institute Genome Sequencing Center for Infectious Disease"/>
            <person name="Wu L."/>
            <person name="Ma J."/>
        </authorList>
    </citation>
    <scope>NUCLEOTIDE SEQUENCE [LARGE SCALE GENOMIC DNA]</scope>
    <source>
        <strain evidence="4">JCM 13008</strain>
    </source>
</reference>
<evidence type="ECO:0000256" key="1">
    <source>
        <dbReference type="ARBA" id="ARBA00007768"/>
    </source>
</evidence>
<gene>
    <name evidence="3" type="ORF">GCM10009668_36720</name>
</gene>
<keyword evidence="4" id="KW-1185">Reference proteome</keyword>
<dbReference type="InterPro" id="IPR036822">
    <property type="entry name" value="CutC-like_dom_sf"/>
</dbReference>
<dbReference type="RefSeq" id="WP_343996332.1">
    <property type="nucleotide sequence ID" value="NZ_BAAALG010000013.1"/>
</dbReference>
<accession>A0ABP4EJ78</accession>
<dbReference type="PANTHER" id="PTHR12598">
    <property type="entry name" value="COPPER HOMEOSTASIS PROTEIN CUTC"/>
    <property type="match status" value="1"/>
</dbReference>
<dbReference type="SUPFAM" id="SSF110395">
    <property type="entry name" value="CutC-like"/>
    <property type="match status" value="1"/>
</dbReference>
<dbReference type="InterPro" id="IPR005627">
    <property type="entry name" value="CutC-like"/>
</dbReference>
<evidence type="ECO:0000313" key="4">
    <source>
        <dbReference type="Proteomes" id="UP001501581"/>
    </source>
</evidence>
<dbReference type="Pfam" id="PF03932">
    <property type="entry name" value="CutC"/>
    <property type="match status" value="1"/>
</dbReference>
<protein>
    <recommendedName>
        <fullName evidence="2">Copper homeostasis protein cutC homolog</fullName>
    </recommendedName>
</protein>
<dbReference type="PANTHER" id="PTHR12598:SF0">
    <property type="entry name" value="COPPER HOMEOSTASIS PROTEIN CUTC HOMOLOG"/>
    <property type="match status" value="1"/>
</dbReference>
<evidence type="ECO:0000256" key="2">
    <source>
        <dbReference type="ARBA" id="ARBA00019014"/>
    </source>
</evidence>
<organism evidence="3 4">
    <name type="scientific">Nocardioides dubius</name>
    <dbReference type="NCBI Taxonomy" id="317019"/>
    <lineage>
        <taxon>Bacteria</taxon>
        <taxon>Bacillati</taxon>
        <taxon>Actinomycetota</taxon>
        <taxon>Actinomycetes</taxon>
        <taxon>Propionibacteriales</taxon>
        <taxon>Nocardioidaceae</taxon>
        <taxon>Nocardioides</taxon>
    </lineage>
</organism>
<comment type="similarity">
    <text evidence="1">Belongs to the CutC family.</text>
</comment>